<name>A0A939HHW6_9PROT</name>
<gene>
    <name evidence="2" type="ORF">J2D77_05945</name>
</gene>
<organism evidence="2 3">
    <name type="scientific">Acetobacter garciniae</name>
    <dbReference type="NCBI Taxonomy" id="2817435"/>
    <lineage>
        <taxon>Bacteria</taxon>
        <taxon>Pseudomonadati</taxon>
        <taxon>Pseudomonadota</taxon>
        <taxon>Alphaproteobacteria</taxon>
        <taxon>Acetobacterales</taxon>
        <taxon>Acetobacteraceae</taxon>
        <taxon>Acetobacter</taxon>
    </lineage>
</organism>
<protein>
    <submittedName>
        <fullName evidence="2">Uncharacterized protein</fullName>
    </submittedName>
</protein>
<reference evidence="2" key="1">
    <citation type="submission" date="2021-03" db="EMBL/GenBank/DDBJ databases">
        <title>The complete genome sequence of Acetobacter sp. TBRC 12339.</title>
        <authorList>
            <person name="Charoenyingcharoen P."/>
            <person name="Yukphan P."/>
        </authorList>
    </citation>
    <scope>NUCLEOTIDE SEQUENCE</scope>
    <source>
        <strain evidence="2">TBRC 12339</strain>
    </source>
</reference>
<dbReference type="Proteomes" id="UP000664073">
    <property type="component" value="Unassembled WGS sequence"/>
</dbReference>
<comment type="caution">
    <text evidence="2">The sequence shown here is derived from an EMBL/GenBank/DDBJ whole genome shotgun (WGS) entry which is preliminary data.</text>
</comment>
<sequence>MHKEPEPAWKPQPRAAEAASGGRMALIGLAACVLVAGAGVHFMGGGKGVGTTPAVESTQAADDANRTGLPLNLISPEKAAQTLAATDYSADEQASILAAVKRRDARLAVMPIYDASGTGGTVTLICGAWHHVVHLTPTPQTVVLPIAMSGHVDIIPVTDPGPTGIASGVLTVFGPQTLPIVYKGDTLALTVIAQ</sequence>
<evidence type="ECO:0000313" key="3">
    <source>
        <dbReference type="Proteomes" id="UP000664073"/>
    </source>
</evidence>
<evidence type="ECO:0000313" key="2">
    <source>
        <dbReference type="EMBL" id="MBO1324695.1"/>
    </source>
</evidence>
<keyword evidence="1" id="KW-0472">Membrane</keyword>
<dbReference type="RefSeq" id="WP_207845365.1">
    <property type="nucleotide sequence ID" value="NZ_JAFVMH010000002.1"/>
</dbReference>
<evidence type="ECO:0000256" key="1">
    <source>
        <dbReference type="SAM" id="Phobius"/>
    </source>
</evidence>
<keyword evidence="3" id="KW-1185">Reference proteome</keyword>
<accession>A0A939HHW6</accession>
<proteinExistence type="predicted"/>
<feature type="transmembrane region" description="Helical" evidence="1">
    <location>
        <begin position="21"/>
        <end position="43"/>
    </location>
</feature>
<keyword evidence="1" id="KW-0812">Transmembrane</keyword>
<dbReference type="AlphaFoldDB" id="A0A939HHW6"/>
<keyword evidence="1" id="KW-1133">Transmembrane helix</keyword>
<dbReference type="EMBL" id="JAFVMH010000002">
    <property type="protein sequence ID" value="MBO1324695.1"/>
    <property type="molecule type" value="Genomic_DNA"/>
</dbReference>